<proteinExistence type="predicted"/>
<organism evidence="2">
    <name type="scientific">Salmonella enterica</name>
    <name type="common">Salmonella choleraesuis</name>
    <dbReference type="NCBI Taxonomy" id="28901"/>
    <lineage>
        <taxon>Bacteria</taxon>
        <taxon>Pseudomonadati</taxon>
        <taxon>Pseudomonadota</taxon>
        <taxon>Gammaproteobacteria</taxon>
        <taxon>Enterobacterales</taxon>
        <taxon>Enterobacteriaceae</taxon>
        <taxon>Salmonella</taxon>
    </lineage>
</organism>
<feature type="region of interest" description="Disordered" evidence="1">
    <location>
        <begin position="1"/>
        <end position="21"/>
    </location>
</feature>
<protein>
    <submittedName>
        <fullName evidence="2">Uncharacterized protein</fullName>
    </submittedName>
</protein>
<reference evidence="2" key="1">
    <citation type="submission" date="2018-07" db="EMBL/GenBank/DDBJ databases">
        <authorList>
            <consortium name="GenomeTrakr network: Whole genome sequencing for foodborne pathogen traceback"/>
        </authorList>
    </citation>
    <scope>NUCLEOTIDE SEQUENCE</scope>
    <source>
        <strain evidence="2">CFSAN057187</strain>
    </source>
</reference>
<dbReference type="AlphaFoldDB" id="A0A5V1IQG5"/>
<gene>
    <name evidence="2" type="ORF">CIT90_21750</name>
</gene>
<evidence type="ECO:0000313" key="2">
    <source>
        <dbReference type="EMBL" id="EBT1260802.1"/>
    </source>
</evidence>
<comment type="caution">
    <text evidence="2">The sequence shown here is derived from an EMBL/GenBank/DDBJ whole genome shotgun (WGS) entry which is preliminary data.</text>
</comment>
<sequence>MNMTARNAGLSFRSPDDDDSHRTRYSELQQAFDFYNQRLFDGELPECLITFQRVTQDLFQGKFALSWFDRFSVQVEQQKEMAAVIEQWRETIAQAHQNAEPGLILKRCCQCHRRTGAMITICLLRLLRTSQKGTKSNISVGVWCCCLGEVRTEY</sequence>
<evidence type="ECO:0000256" key="1">
    <source>
        <dbReference type="SAM" id="MobiDB-lite"/>
    </source>
</evidence>
<dbReference type="EMBL" id="AAGXST010000023">
    <property type="protein sequence ID" value="EBT1260802.1"/>
    <property type="molecule type" value="Genomic_DNA"/>
</dbReference>
<name>A0A5V1IQG5_SALER</name>
<accession>A0A5V1IQG5</accession>